<feature type="signal peptide" evidence="2">
    <location>
        <begin position="1"/>
        <end position="23"/>
    </location>
</feature>
<dbReference type="RefSeq" id="WP_161106038.1">
    <property type="nucleotide sequence ID" value="NZ_JBHLYI010000015.1"/>
</dbReference>
<keyword evidence="5" id="KW-1185">Reference proteome</keyword>
<evidence type="ECO:0000313" key="5">
    <source>
        <dbReference type="Proteomes" id="UP000431901"/>
    </source>
</evidence>
<dbReference type="PROSITE" id="PS51257">
    <property type="entry name" value="PROKAR_LIPOPROTEIN"/>
    <property type="match status" value="1"/>
</dbReference>
<reference evidence="4 5" key="1">
    <citation type="submission" date="2019-12" db="EMBL/GenBank/DDBJ databases">
        <title>Nocardia macrotermitis sp. nov. and Nocardia aurantia sp. nov., isolated from the gut of the fungus growing-termite Macrotermes natalensis.</title>
        <authorList>
            <person name="Christine B."/>
            <person name="Rene B."/>
        </authorList>
    </citation>
    <scope>NUCLEOTIDE SEQUENCE [LARGE SCALE GENOMIC DNA]</scope>
    <source>
        <strain evidence="4 5">DSM 102126</strain>
    </source>
</reference>
<sequence>MPSTLRRKTPALAAAVLCLAAAACGTSEKAGSTATADPALSRLVPAPFAAKRTITVAVVQSPPFSVIESGGKVSGINIELLRTASARLGLTPKFVQVASSAIVAGLASGKFDLASQRGDFVERQPAAATVDLVQSHAGGLVPASAAKSATSITYVCGRRVGLQQGTVANETIGLLDGVCGKAGKARIRAAFFPDSNSMGLALRSGRVDVVLDDRSANQIAARASGGKIAAVDFPDAATLPGFRNTLLGPGTSAANRPLAEAFLAAFQAMAKDGAYAAPFDAHGVPDAKLDGALIRINGSTQRLAA</sequence>
<keyword evidence="1 2" id="KW-0732">Signal</keyword>
<feature type="domain" description="Solute-binding protein family 3/N-terminal" evidence="3">
    <location>
        <begin position="53"/>
        <end position="286"/>
    </location>
</feature>
<evidence type="ECO:0000256" key="2">
    <source>
        <dbReference type="SAM" id="SignalP"/>
    </source>
</evidence>
<dbReference type="InterPro" id="IPR001638">
    <property type="entry name" value="Solute-binding_3/MltF_N"/>
</dbReference>
<proteinExistence type="predicted"/>
<dbReference type="SUPFAM" id="SSF53850">
    <property type="entry name" value="Periplasmic binding protein-like II"/>
    <property type="match status" value="1"/>
</dbReference>
<dbReference type="Pfam" id="PF00497">
    <property type="entry name" value="SBP_bac_3"/>
    <property type="match status" value="1"/>
</dbReference>
<dbReference type="EMBL" id="WUTW01000009">
    <property type="protein sequence ID" value="MXQ67844.1"/>
    <property type="molecule type" value="Genomic_DNA"/>
</dbReference>
<dbReference type="AlphaFoldDB" id="A0A6I4WLL7"/>
<dbReference type="SMART" id="SM00062">
    <property type="entry name" value="PBPb"/>
    <property type="match status" value="1"/>
</dbReference>
<organism evidence="4 5">
    <name type="scientific">Actinomadura rayongensis</name>
    <dbReference type="NCBI Taxonomy" id="1429076"/>
    <lineage>
        <taxon>Bacteria</taxon>
        <taxon>Bacillati</taxon>
        <taxon>Actinomycetota</taxon>
        <taxon>Actinomycetes</taxon>
        <taxon>Streptosporangiales</taxon>
        <taxon>Thermomonosporaceae</taxon>
        <taxon>Actinomadura</taxon>
    </lineage>
</organism>
<evidence type="ECO:0000256" key="1">
    <source>
        <dbReference type="ARBA" id="ARBA00022729"/>
    </source>
</evidence>
<evidence type="ECO:0000313" key="4">
    <source>
        <dbReference type="EMBL" id="MXQ67844.1"/>
    </source>
</evidence>
<name>A0A6I4WLL7_9ACTN</name>
<dbReference type="Gene3D" id="3.40.190.10">
    <property type="entry name" value="Periplasmic binding protein-like II"/>
    <property type="match status" value="2"/>
</dbReference>
<dbReference type="OrthoDB" id="4633994at2"/>
<protein>
    <submittedName>
        <fullName evidence="4">Transporter substrate-binding domain-containing protein</fullName>
    </submittedName>
</protein>
<dbReference type="PANTHER" id="PTHR35936">
    <property type="entry name" value="MEMBRANE-BOUND LYTIC MUREIN TRANSGLYCOSYLASE F"/>
    <property type="match status" value="1"/>
</dbReference>
<accession>A0A6I4WLL7</accession>
<feature type="chain" id="PRO_5039674127" evidence="2">
    <location>
        <begin position="24"/>
        <end position="305"/>
    </location>
</feature>
<evidence type="ECO:0000259" key="3">
    <source>
        <dbReference type="SMART" id="SM00062"/>
    </source>
</evidence>
<dbReference type="Proteomes" id="UP000431901">
    <property type="component" value="Unassembled WGS sequence"/>
</dbReference>
<gene>
    <name evidence="4" type="ORF">GQ466_27870</name>
</gene>
<comment type="caution">
    <text evidence="4">The sequence shown here is derived from an EMBL/GenBank/DDBJ whole genome shotgun (WGS) entry which is preliminary data.</text>
</comment>
<dbReference type="PANTHER" id="PTHR35936:SF17">
    <property type="entry name" value="ARGININE-BINDING EXTRACELLULAR PROTEIN ARTP"/>
    <property type="match status" value="1"/>
</dbReference>